<organism evidence="2 3">
    <name type="scientific">Claviceps pusilla</name>
    <dbReference type="NCBI Taxonomy" id="123648"/>
    <lineage>
        <taxon>Eukaryota</taxon>
        <taxon>Fungi</taxon>
        <taxon>Dikarya</taxon>
        <taxon>Ascomycota</taxon>
        <taxon>Pezizomycotina</taxon>
        <taxon>Sordariomycetes</taxon>
        <taxon>Hypocreomycetidae</taxon>
        <taxon>Hypocreales</taxon>
        <taxon>Clavicipitaceae</taxon>
        <taxon>Claviceps</taxon>
    </lineage>
</organism>
<dbReference type="EMBL" id="SRPW01000396">
    <property type="protein sequence ID" value="KAG6014989.1"/>
    <property type="molecule type" value="Genomic_DNA"/>
</dbReference>
<name>A0A9P7NE51_9HYPO</name>
<protein>
    <recommendedName>
        <fullName evidence="4">RRM domain-containing protein</fullName>
    </recommendedName>
</protein>
<dbReference type="Proteomes" id="UP000748025">
    <property type="component" value="Unassembled WGS sequence"/>
</dbReference>
<evidence type="ECO:0008006" key="4">
    <source>
        <dbReference type="Google" id="ProtNLM"/>
    </source>
</evidence>
<proteinExistence type="predicted"/>
<feature type="compositionally biased region" description="Polar residues" evidence="1">
    <location>
        <begin position="151"/>
        <end position="165"/>
    </location>
</feature>
<dbReference type="InterPro" id="IPR035979">
    <property type="entry name" value="RBD_domain_sf"/>
</dbReference>
<accession>A0A9P7NE51</accession>
<comment type="caution">
    <text evidence="2">The sequence shown here is derived from an EMBL/GenBank/DDBJ whole genome shotgun (WGS) entry which is preliminary data.</text>
</comment>
<reference evidence="2" key="1">
    <citation type="journal article" date="2020" name="bioRxiv">
        <title>Whole genome comparisons of ergot fungi reveals the divergence and evolution of species within the genus Claviceps are the result of varying mechanisms driving genome evolution and host range expansion.</title>
        <authorList>
            <person name="Wyka S.A."/>
            <person name="Mondo S.J."/>
            <person name="Liu M."/>
            <person name="Dettman J."/>
            <person name="Nalam V."/>
            <person name="Broders K.D."/>
        </authorList>
    </citation>
    <scope>NUCLEOTIDE SEQUENCE</scope>
    <source>
        <strain evidence="2">CCC 602</strain>
    </source>
</reference>
<dbReference type="SUPFAM" id="SSF54928">
    <property type="entry name" value="RNA-binding domain, RBD"/>
    <property type="match status" value="1"/>
</dbReference>
<keyword evidence="3" id="KW-1185">Reference proteome</keyword>
<gene>
    <name evidence="2" type="ORF">E4U43_005911</name>
</gene>
<evidence type="ECO:0000313" key="3">
    <source>
        <dbReference type="Proteomes" id="UP000748025"/>
    </source>
</evidence>
<evidence type="ECO:0000256" key="1">
    <source>
        <dbReference type="SAM" id="MobiDB-lite"/>
    </source>
</evidence>
<sequence>MNADQINVVSPSATRDATPTGMTIRGLAGLFAVMGQNFAPGTTAADIESAMTPVGGEMTSCRIIKTSPFLLAEMVFSSREGGQRVIETFNNKIADGRIIKLYPKMGGYQPPIPSTKNEPPANAPTGPKSTNPATRDQVVDGKMGFPEPVNNADTQNHLAGSSRLYSDNLARGNRGGRGIYSKVPRGSR</sequence>
<dbReference type="CDD" id="cd00590">
    <property type="entry name" value="RRM_SF"/>
    <property type="match status" value="1"/>
</dbReference>
<dbReference type="AlphaFoldDB" id="A0A9P7NE51"/>
<feature type="region of interest" description="Disordered" evidence="1">
    <location>
        <begin position="109"/>
        <end position="188"/>
    </location>
</feature>
<dbReference type="GO" id="GO:0003676">
    <property type="term" value="F:nucleic acid binding"/>
    <property type="evidence" value="ECO:0007669"/>
    <property type="project" value="InterPro"/>
</dbReference>
<dbReference type="OrthoDB" id="5374349at2759"/>
<evidence type="ECO:0000313" key="2">
    <source>
        <dbReference type="EMBL" id="KAG6014989.1"/>
    </source>
</evidence>